<keyword evidence="2" id="KW-1185">Reference proteome</keyword>
<name>A0A3P6PG53_DIBLA</name>
<protein>
    <submittedName>
        <fullName evidence="1">Uncharacterized protein</fullName>
    </submittedName>
</protein>
<dbReference type="Proteomes" id="UP000281553">
    <property type="component" value="Unassembled WGS sequence"/>
</dbReference>
<evidence type="ECO:0000313" key="1">
    <source>
        <dbReference type="EMBL" id="VDK30800.1"/>
    </source>
</evidence>
<reference evidence="1 2" key="1">
    <citation type="submission" date="2018-11" db="EMBL/GenBank/DDBJ databases">
        <authorList>
            <consortium name="Pathogen Informatics"/>
        </authorList>
    </citation>
    <scope>NUCLEOTIDE SEQUENCE [LARGE SCALE GENOMIC DNA]</scope>
</reference>
<evidence type="ECO:0000313" key="2">
    <source>
        <dbReference type="Proteomes" id="UP000281553"/>
    </source>
</evidence>
<dbReference type="OrthoDB" id="10439646at2759"/>
<accession>A0A3P6PG53</accession>
<gene>
    <name evidence="1" type="ORF">DILT_LOCUS239</name>
</gene>
<proteinExistence type="predicted"/>
<sequence length="217" mass="24506">MDLFLQAYTNVAKQLSSLLTEDSEKTSSAGRASEEIYKNLQSVLICLAERITSLKSRICWAGQHVNICHKLNILSSRIASLHCALLGSLSERPFLRNLYALEGLEMEVDQLRDHLEACVCDDTFAANTDFRSFYSLATDQVGQLSRCLLECRPQLPTLQLCLDAIQRLEELCDLCTALQPRLDHFDEEVLFRPTPISSKSFVQEFEVQQCIASKLDV</sequence>
<organism evidence="1 2">
    <name type="scientific">Dibothriocephalus latus</name>
    <name type="common">Fish tapeworm</name>
    <name type="synonym">Diphyllobothrium latum</name>
    <dbReference type="NCBI Taxonomy" id="60516"/>
    <lineage>
        <taxon>Eukaryota</taxon>
        <taxon>Metazoa</taxon>
        <taxon>Spiralia</taxon>
        <taxon>Lophotrochozoa</taxon>
        <taxon>Platyhelminthes</taxon>
        <taxon>Cestoda</taxon>
        <taxon>Eucestoda</taxon>
        <taxon>Diphyllobothriidea</taxon>
        <taxon>Diphyllobothriidae</taxon>
        <taxon>Dibothriocephalus</taxon>
    </lineage>
</organism>
<dbReference type="AlphaFoldDB" id="A0A3P6PG53"/>
<dbReference type="EMBL" id="UYRU01000863">
    <property type="protein sequence ID" value="VDK30800.1"/>
    <property type="molecule type" value="Genomic_DNA"/>
</dbReference>